<name>A0A6J2DXK8_ZALCA</name>
<protein>
    <submittedName>
        <fullName evidence="3">Tetratricopeptide repeat protein 23-like isoform X4</fullName>
    </submittedName>
</protein>
<dbReference type="PANTHER" id="PTHR14485:SF4">
    <property type="entry name" value="TETRATRICOPEPTIDE REPEAT PROTEIN 23-LIKE"/>
    <property type="match status" value="1"/>
</dbReference>
<dbReference type="InterPro" id="IPR011990">
    <property type="entry name" value="TPR-like_helical_dom_sf"/>
</dbReference>
<dbReference type="Gene3D" id="1.25.40.10">
    <property type="entry name" value="Tetratricopeptide repeat domain"/>
    <property type="match status" value="1"/>
</dbReference>
<evidence type="ECO:0000256" key="1">
    <source>
        <dbReference type="SAM" id="Coils"/>
    </source>
</evidence>
<feature type="coiled-coil region" evidence="1">
    <location>
        <begin position="179"/>
        <end position="206"/>
    </location>
</feature>
<evidence type="ECO:0000313" key="3">
    <source>
        <dbReference type="RefSeq" id="XP_027460566.1"/>
    </source>
</evidence>
<dbReference type="AlphaFoldDB" id="A0A6J2DXK8"/>
<reference evidence="3" key="1">
    <citation type="submission" date="2025-08" db="UniProtKB">
        <authorList>
            <consortium name="RefSeq"/>
        </authorList>
    </citation>
    <scope>IDENTIFICATION</scope>
    <source>
        <tissue evidence="3">Blood</tissue>
    </source>
</reference>
<dbReference type="InterPro" id="IPR042621">
    <property type="entry name" value="TTC23/TTC23L"/>
</dbReference>
<proteinExistence type="predicted"/>
<keyword evidence="2" id="KW-1185">Reference proteome</keyword>
<organism evidence="2 3">
    <name type="scientific">Zalophus californianus</name>
    <name type="common">California sealion</name>
    <dbReference type="NCBI Taxonomy" id="9704"/>
    <lineage>
        <taxon>Eukaryota</taxon>
        <taxon>Metazoa</taxon>
        <taxon>Chordata</taxon>
        <taxon>Craniata</taxon>
        <taxon>Vertebrata</taxon>
        <taxon>Euteleostomi</taxon>
        <taxon>Mammalia</taxon>
        <taxon>Eutheria</taxon>
        <taxon>Laurasiatheria</taxon>
        <taxon>Carnivora</taxon>
        <taxon>Caniformia</taxon>
        <taxon>Pinnipedia</taxon>
        <taxon>Otariidae</taxon>
        <taxon>Zalophus</taxon>
    </lineage>
</organism>
<sequence length="420" mass="47679">MQASPIHIPTVSNDTDWDFCFHRSQQAEIPAYQRREELCSSSGSGESEEDTTAKEEKTIGCMSLPKEKLAQSRKKIAQLIKKKMNTQANKELIRCVILSRIIFGEEHWKCAQAVASLAYGYLTLRGLPAQAKKHAESAKNTLLTWKGRRTSNKEKKEILEALVMLYYTLGVAWLLQNCGREAYFNLQKAERNMKELKELFKGGVRKSQVSEKDLTIALGRASLAIHRLNLALAYFEKAIGDVIAAKGDRTLDLVSLYEEIAQIEQLRRNHDRAIQYLHQMRTVLWLQAYSICVSLFTEVSPQTAEASALLAKAHAMSGEAQHRDAVEIYFIKSINAYQATLGPTDYETLTTIEEFCKWLVQNGEKQCLMIQILLYGSEHSKSRDTRDLLNLLQRASNSSSRWRRETIPGRRNCICKGPEA</sequence>
<accession>A0A6J2DXK8</accession>
<dbReference type="CTD" id="153657"/>
<dbReference type="RefSeq" id="XP_027460566.1">
    <property type="nucleotide sequence ID" value="XM_027604765.1"/>
</dbReference>
<keyword evidence="1" id="KW-0175">Coiled coil</keyword>
<dbReference type="Proteomes" id="UP000515165">
    <property type="component" value="Chromosome 5"/>
</dbReference>
<gene>
    <name evidence="3" type="primary">TTC23L</name>
</gene>
<evidence type="ECO:0000313" key="2">
    <source>
        <dbReference type="Proteomes" id="UP000515165"/>
    </source>
</evidence>
<dbReference type="PANTHER" id="PTHR14485">
    <property type="entry name" value="TETRATRICOPEPTIDE REPEAT PROTEIN 23"/>
    <property type="match status" value="1"/>
</dbReference>
<dbReference type="GeneID" id="113928758"/>